<accession>A0ABT6BWT5</accession>
<evidence type="ECO:0000256" key="2">
    <source>
        <dbReference type="ARBA" id="ARBA00022729"/>
    </source>
</evidence>
<reference evidence="6" key="2">
    <citation type="submission" date="2022-01" db="EMBL/GenBank/DDBJ databases">
        <authorList>
            <person name="Sanchez-Suarez J."/>
            <person name="Villamil L."/>
            <person name="Diaz L.E."/>
        </authorList>
    </citation>
    <scope>NUCLEOTIDE SEQUENCE</scope>
    <source>
        <strain evidence="6">EUFUS-Z928</strain>
    </source>
</reference>
<evidence type="ECO:0000313" key="6">
    <source>
        <dbReference type="EMBL" id="MDF6102398.1"/>
    </source>
</evidence>
<name>A0ABT6BWT5_9ACTN</name>
<keyword evidence="2 4" id="KW-0732">Signal</keyword>
<dbReference type="Gene3D" id="3.40.50.2300">
    <property type="match status" value="2"/>
</dbReference>
<dbReference type="PROSITE" id="PS51257">
    <property type="entry name" value="PROKAR_LIPOPROTEIN"/>
    <property type="match status" value="1"/>
</dbReference>
<dbReference type="RefSeq" id="WP_065632519.1">
    <property type="nucleotide sequence ID" value="NZ_CBDRND010000005.1"/>
</dbReference>
<evidence type="ECO:0000256" key="4">
    <source>
        <dbReference type="SAM" id="SignalP"/>
    </source>
</evidence>
<dbReference type="PANTHER" id="PTHR30483:SF6">
    <property type="entry name" value="PERIPLASMIC BINDING PROTEIN OF ABC TRANSPORTER FOR NATURAL AMINO ACIDS"/>
    <property type="match status" value="1"/>
</dbReference>
<dbReference type="Proteomes" id="UP001152308">
    <property type="component" value="Unassembled WGS sequence"/>
</dbReference>
<sequence length="422" mass="42653">MTKSRTGRRFITTTLLSVILTAGMVACGGSDDGGDSAAEPSANESVLGTPNKATGTPITIGFISDGKSQAIDVSDEIRGAVAAADYANEYLGGIGGHPIEVKSCEALAQPAAAADCANQMVQAGAAAVVGPTPGELDHLIDVLSPAKIPLVVHSGTTQKGLSAPGVYLLTNGTAYFASSATAAKDEGLKNTVGIAIGVPGAEGPTRQIGSLIWGNAGLDFSVVGIPPGTADMTPQISAAGGDADNFFVIGNDSFCTSAFKAIKTTKPNAPIFAIDRCLTIGGGSSIPNGYEGINVATTLDLSPDAPDSQLYSAVLAKYGDGAKFGNLSSVGYAPMLGMIKALNAAKVTDPTAETVMAAMKTAPPTEYPLTNGLMFQCNGEQLPISPNICSADGLLAKATKNGELTDYQKVTVDPSLYDTPGA</sequence>
<feature type="signal peptide" evidence="4">
    <location>
        <begin position="1"/>
        <end position="26"/>
    </location>
</feature>
<evidence type="ECO:0000256" key="3">
    <source>
        <dbReference type="SAM" id="MobiDB-lite"/>
    </source>
</evidence>
<evidence type="ECO:0000259" key="5">
    <source>
        <dbReference type="Pfam" id="PF13458"/>
    </source>
</evidence>
<dbReference type="InterPro" id="IPR028081">
    <property type="entry name" value="Leu-bd"/>
</dbReference>
<proteinExistence type="inferred from homology"/>
<comment type="similarity">
    <text evidence="1">Belongs to the leucine-binding protein family.</text>
</comment>
<keyword evidence="7" id="KW-1185">Reference proteome</keyword>
<dbReference type="InterPro" id="IPR051010">
    <property type="entry name" value="BCAA_transport"/>
</dbReference>
<organism evidence="6 7">
    <name type="scientific">Gordonia hongkongensis</name>
    <dbReference type="NCBI Taxonomy" id="1701090"/>
    <lineage>
        <taxon>Bacteria</taxon>
        <taxon>Bacillati</taxon>
        <taxon>Actinomycetota</taxon>
        <taxon>Actinomycetes</taxon>
        <taxon>Mycobacteriales</taxon>
        <taxon>Gordoniaceae</taxon>
        <taxon>Gordonia</taxon>
    </lineage>
</organism>
<feature type="domain" description="Leucine-binding protein" evidence="5">
    <location>
        <begin position="57"/>
        <end position="379"/>
    </location>
</feature>
<feature type="region of interest" description="Disordered" evidence="3">
    <location>
        <begin position="31"/>
        <end position="50"/>
    </location>
</feature>
<comment type="caution">
    <text evidence="6">The sequence shown here is derived from an EMBL/GenBank/DDBJ whole genome shotgun (WGS) entry which is preliminary data.</text>
</comment>
<reference evidence="6" key="1">
    <citation type="journal article" date="2022" name="Data Brief">
        <title>Draft genome sequence data of Gordonia hongkongensis strain EUFUS-Z928 isolated from the octocoral Eunicea fusca.</title>
        <authorList>
            <person name="Sanchez-Suarez J."/>
            <person name="Diaz L."/>
            <person name="Melo-Bolivar J."/>
            <person name="Villamil L."/>
        </authorList>
    </citation>
    <scope>NUCLEOTIDE SEQUENCE</scope>
    <source>
        <strain evidence="6">EUFUS-Z928</strain>
    </source>
</reference>
<dbReference type="Pfam" id="PF13458">
    <property type="entry name" value="Peripla_BP_6"/>
    <property type="match status" value="1"/>
</dbReference>
<dbReference type="EMBL" id="JAKJLQ010000011">
    <property type="protein sequence ID" value="MDF6102398.1"/>
    <property type="molecule type" value="Genomic_DNA"/>
</dbReference>
<dbReference type="SUPFAM" id="SSF53822">
    <property type="entry name" value="Periplasmic binding protein-like I"/>
    <property type="match status" value="1"/>
</dbReference>
<evidence type="ECO:0000256" key="1">
    <source>
        <dbReference type="ARBA" id="ARBA00010062"/>
    </source>
</evidence>
<protein>
    <submittedName>
        <fullName evidence="6">ABC transporter substrate-binding protein</fullName>
    </submittedName>
</protein>
<feature type="chain" id="PRO_5047177174" evidence="4">
    <location>
        <begin position="27"/>
        <end position="422"/>
    </location>
</feature>
<gene>
    <name evidence="6" type="ORF">L2299_15180</name>
</gene>
<dbReference type="PANTHER" id="PTHR30483">
    <property type="entry name" value="LEUCINE-SPECIFIC-BINDING PROTEIN"/>
    <property type="match status" value="1"/>
</dbReference>
<evidence type="ECO:0000313" key="7">
    <source>
        <dbReference type="Proteomes" id="UP001152308"/>
    </source>
</evidence>
<dbReference type="InterPro" id="IPR028082">
    <property type="entry name" value="Peripla_BP_I"/>
</dbReference>